<feature type="domain" description="Bet v I/Major latex protein" evidence="4">
    <location>
        <begin position="7"/>
        <end position="149"/>
    </location>
</feature>
<name>A0A834W8Z2_9FABA</name>
<evidence type="ECO:0000256" key="3">
    <source>
        <dbReference type="ARBA" id="ARBA00023265"/>
    </source>
</evidence>
<dbReference type="GO" id="GO:0006952">
    <property type="term" value="P:defense response"/>
    <property type="evidence" value="ECO:0007669"/>
    <property type="project" value="UniProtKB-KW"/>
</dbReference>
<proteinExistence type="inferred from homology"/>
<dbReference type="Pfam" id="PF00407">
    <property type="entry name" value="Bet_v_1"/>
    <property type="match status" value="1"/>
</dbReference>
<gene>
    <name evidence="5" type="ORF">G2W53_034508</name>
</gene>
<dbReference type="GO" id="GO:0010427">
    <property type="term" value="F:abscisic acid binding"/>
    <property type="evidence" value="ECO:0007669"/>
    <property type="project" value="InterPro"/>
</dbReference>
<keyword evidence="3" id="KW-0568">Pathogenesis-related protein</keyword>
<dbReference type="GO" id="GO:0038023">
    <property type="term" value="F:signaling receptor activity"/>
    <property type="evidence" value="ECO:0007669"/>
    <property type="project" value="InterPro"/>
</dbReference>
<dbReference type="Gene3D" id="3.30.530.20">
    <property type="match status" value="1"/>
</dbReference>
<dbReference type="SUPFAM" id="SSF55961">
    <property type="entry name" value="Bet v1-like"/>
    <property type="match status" value="1"/>
</dbReference>
<evidence type="ECO:0000313" key="5">
    <source>
        <dbReference type="EMBL" id="KAF7813532.1"/>
    </source>
</evidence>
<dbReference type="PANTHER" id="PTHR31213:SF55">
    <property type="entry name" value="STRESS-INDUCED PROTEIN SAM22"/>
    <property type="match status" value="1"/>
</dbReference>
<dbReference type="InterPro" id="IPR050279">
    <property type="entry name" value="Plant_def-hormone_signal"/>
</dbReference>
<evidence type="ECO:0000256" key="2">
    <source>
        <dbReference type="ARBA" id="ARBA00022821"/>
    </source>
</evidence>
<dbReference type="EMBL" id="JAAIUW010000010">
    <property type="protein sequence ID" value="KAF7813532.1"/>
    <property type="molecule type" value="Genomic_DNA"/>
</dbReference>
<accession>A0A834W8Z2</accession>
<dbReference type="FunFam" id="3.30.530.20:FF:000007">
    <property type="entry name" value="Major pollen allergen Bet v 1-A"/>
    <property type="match status" value="1"/>
</dbReference>
<dbReference type="PRINTS" id="PR00634">
    <property type="entry name" value="BETALLERGEN"/>
</dbReference>
<dbReference type="GO" id="GO:0005737">
    <property type="term" value="C:cytoplasm"/>
    <property type="evidence" value="ECO:0007669"/>
    <property type="project" value="TreeGrafter"/>
</dbReference>
<dbReference type="InterPro" id="IPR024949">
    <property type="entry name" value="Bet_v_I_allergen"/>
</dbReference>
<dbReference type="InterPro" id="IPR023393">
    <property type="entry name" value="START-like_dom_sf"/>
</dbReference>
<keyword evidence="6" id="KW-1185">Reference proteome</keyword>
<dbReference type="GO" id="GO:0009738">
    <property type="term" value="P:abscisic acid-activated signaling pathway"/>
    <property type="evidence" value="ECO:0007669"/>
    <property type="project" value="InterPro"/>
</dbReference>
<organism evidence="5 6">
    <name type="scientific">Senna tora</name>
    <dbReference type="NCBI Taxonomy" id="362788"/>
    <lineage>
        <taxon>Eukaryota</taxon>
        <taxon>Viridiplantae</taxon>
        <taxon>Streptophyta</taxon>
        <taxon>Embryophyta</taxon>
        <taxon>Tracheophyta</taxon>
        <taxon>Spermatophyta</taxon>
        <taxon>Magnoliopsida</taxon>
        <taxon>eudicotyledons</taxon>
        <taxon>Gunneridae</taxon>
        <taxon>Pentapetalae</taxon>
        <taxon>rosids</taxon>
        <taxon>fabids</taxon>
        <taxon>Fabales</taxon>
        <taxon>Fabaceae</taxon>
        <taxon>Caesalpinioideae</taxon>
        <taxon>Cassia clade</taxon>
        <taxon>Senna</taxon>
    </lineage>
</organism>
<comment type="similarity">
    <text evidence="1">Belongs to the BetVI family.</text>
</comment>
<dbReference type="GO" id="GO:0004864">
    <property type="term" value="F:protein phosphatase inhibitor activity"/>
    <property type="evidence" value="ECO:0007669"/>
    <property type="project" value="InterPro"/>
</dbReference>
<dbReference type="GO" id="GO:0005634">
    <property type="term" value="C:nucleus"/>
    <property type="evidence" value="ECO:0007669"/>
    <property type="project" value="TreeGrafter"/>
</dbReference>
<dbReference type="OrthoDB" id="1565598at2759"/>
<evidence type="ECO:0000256" key="1">
    <source>
        <dbReference type="ARBA" id="ARBA00009744"/>
    </source>
</evidence>
<protein>
    <submittedName>
        <fullName evidence="5">Disease resistance response protein DRRG49-C</fullName>
    </submittedName>
</protein>
<sequence length="149" mass="16534">MSLNVITVEKEYTLAVPRAKLFKFLTNDLHQHPTPSSNAIHSVQHFGDHKKININVSGGETHSVLGKLEEIDEANFGYKYSVVEAKDFPDKVEKTTHDVKLLEGPNGGTIAKDTVSYFYKGDVPPTDFKAAQDKVHGILKHLEAHLLAN</sequence>
<dbReference type="AlphaFoldDB" id="A0A834W8Z2"/>
<dbReference type="Proteomes" id="UP000634136">
    <property type="component" value="Unassembled WGS sequence"/>
</dbReference>
<keyword evidence="2" id="KW-0611">Plant defense</keyword>
<dbReference type="PANTHER" id="PTHR31213">
    <property type="entry name" value="OS08G0374000 PROTEIN-RELATED"/>
    <property type="match status" value="1"/>
</dbReference>
<dbReference type="InterPro" id="IPR000916">
    <property type="entry name" value="Bet_v_I/MLP"/>
</dbReference>
<evidence type="ECO:0000259" key="4">
    <source>
        <dbReference type="Pfam" id="PF00407"/>
    </source>
</evidence>
<comment type="caution">
    <text evidence="5">The sequence shown here is derived from an EMBL/GenBank/DDBJ whole genome shotgun (WGS) entry which is preliminary data.</text>
</comment>
<evidence type="ECO:0000313" key="6">
    <source>
        <dbReference type="Proteomes" id="UP000634136"/>
    </source>
</evidence>
<reference evidence="5" key="1">
    <citation type="submission" date="2020-09" db="EMBL/GenBank/DDBJ databases">
        <title>Genome-Enabled Discovery of Anthraquinone Biosynthesis in Senna tora.</title>
        <authorList>
            <person name="Kang S.-H."/>
            <person name="Pandey R.P."/>
            <person name="Lee C.-M."/>
            <person name="Sim J.-S."/>
            <person name="Jeong J.-T."/>
            <person name="Choi B.-S."/>
            <person name="Jung M."/>
            <person name="Ginzburg D."/>
            <person name="Zhao K."/>
            <person name="Won S.Y."/>
            <person name="Oh T.-J."/>
            <person name="Yu Y."/>
            <person name="Kim N.-H."/>
            <person name="Lee O.R."/>
            <person name="Lee T.-H."/>
            <person name="Bashyal P."/>
            <person name="Kim T.-S."/>
            <person name="Lee W.-H."/>
            <person name="Kawkins C."/>
            <person name="Kim C.-K."/>
            <person name="Kim J.S."/>
            <person name="Ahn B.O."/>
            <person name="Rhee S.Y."/>
            <person name="Sohng J.K."/>
        </authorList>
    </citation>
    <scope>NUCLEOTIDE SEQUENCE</scope>
    <source>
        <tissue evidence="5">Leaf</tissue>
    </source>
</reference>